<proteinExistence type="predicted"/>
<dbReference type="EMBL" id="MUTJ01000078">
    <property type="protein sequence ID" value="ONU80689.1"/>
    <property type="molecule type" value="Genomic_DNA"/>
</dbReference>
<comment type="caution">
    <text evidence="1">The sequence shown here is derived from an EMBL/GenBank/DDBJ whole genome shotgun (WGS) entry which is preliminary data.</text>
</comment>
<gene>
    <name evidence="1" type="ORF">A8E72_24990</name>
</gene>
<dbReference type="OrthoDB" id="9896904at2"/>
<name>A0A1V2W0G9_9BURK</name>
<protein>
    <submittedName>
        <fullName evidence="1">Uncharacterized protein</fullName>
    </submittedName>
</protein>
<dbReference type="AlphaFoldDB" id="A0A1V2W0G9"/>
<evidence type="ECO:0000313" key="1">
    <source>
        <dbReference type="EMBL" id="ONU80689.1"/>
    </source>
</evidence>
<sequence length="64" mass="7012">MAMHDAIDPVSSRLTRMRKSASIVATSTEAGMRRDGGRISRVQARCRMDRGAALRATALNRRPA</sequence>
<reference evidence="1 2" key="1">
    <citation type="submission" date="2016-08" db="EMBL/GenBank/DDBJ databases">
        <authorList>
            <person name="Seilhamer J.J."/>
        </authorList>
    </citation>
    <scope>NUCLEOTIDE SEQUENCE [LARGE SCALE GENOMIC DNA]</scope>
    <source>
        <strain evidence="1 2">VC14762</strain>
    </source>
</reference>
<dbReference type="Proteomes" id="UP000188543">
    <property type="component" value="Unassembled WGS sequence"/>
</dbReference>
<evidence type="ECO:0000313" key="2">
    <source>
        <dbReference type="Proteomes" id="UP000188543"/>
    </source>
</evidence>
<organism evidence="1 2">
    <name type="scientific">Burkholderia cenocepacia</name>
    <dbReference type="NCBI Taxonomy" id="95486"/>
    <lineage>
        <taxon>Bacteria</taxon>
        <taxon>Pseudomonadati</taxon>
        <taxon>Pseudomonadota</taxon>
        <taxon>Betaproteobacteria</taxon>
        <taxon>Burkholderiales</taxon>
        <taxon>Burkholderiaceae</taxon>
        <taxon>Burkholderia</taxon>
        <taxon>Burkholderia cepacia complex</taxon>
    </lineage>
</organism>
<accession>A0A1V2W0G9</accession>